<gene>
    <name evidence="1" type="ORF">D8674_027143</name>
</gene>
<dbReference type="Proteomes" id="UP000327157">
    <property type="component" value="Chromosome 5"/>
</dbReference>
<reference evidence="1 2" key="1">
    <citation type="submission" date="2019-09" db="EMBL/GenBank/DDBJ databases">
        <authorList>
            <person name="Ou C."/>
        </authorList>
    </citation>
    <scope>NUCLEOTIDE SEQUENCE [LARGE SCALE GENOMIC DNA]</scope>
    <source>
        <strain evidence="1">S2</strain>
        <tissue evidence="1">Leaf</tissue>
    </source>
</reference>
<proteinExistence type="predicted"/>
<comment type="caution">
    <text evidence="1">The sequence shown here is derived from an EMBL/GenBank/DDBJ whole genome shotgun (WGS) entry which is preliminary data.</text>
</comment>
<evidence type="ECO:0000313" key="1">
    <source>
        <dbReference type="EMBL" id="KAB2636609.1"/>
    </source>
</evidence>
<dbReference type="PANTHER" id="PTHR47481">
    <property type="match status" value="1"/>
</dbReference>
<accession>A0A5N5IA87</accession>
<dbReference type="PANTHER" id="PTHR47481:SF22">
    <property type="entry name" value="RETROTRANSPOSON GAG DOMAIN-CONTAINING PROTEIN"/>
    <property type="match status" value="1"/>
</dbReference>
<dbReference type="AlphaFoldDB" id="A0A5N5IA87"/>
<reference evidence="1 2" key="3">
    <citation type="submission" date="2019-11" db="EMBL/GenBank/DDBJ databases">
        <title>A de novo genome assembly of a pear dwarfing rootstock.</title>
        <authorList>
            <person name="Wang F."/>
            <person name="Wang J."/>
            <person name="Li S."/>
            <person name="Zhang Y."/>
            <person name="Fang M."/>
            <person name="Ma L."/>
            <person name="Zhao Y."/>
            <person name="Jiang S."/>
        </authorList>
    </citation>
    <scope>NUCLEOTIDE SEQUENCE [LARGE SCALE GENOMIC DNA]</scope>
    <source>
        <strain evidence="1">S2</strain>
        <tissue evidence="1">Leaf</tissue>
    </source>
</reference>
<keyword evidence="2" id="KW-1185">Reference proteome</keyword>
<dbReference type="EMBL" id="SMOL01000004">
    <property type="protein sequence ID" value="KAB2636609.1"/>
    <property type="molecule type" value="Genomic_DNA"/>
</dbReference>
<dbReference type="Pfam" id="PF14223">
    <property type="entry name" value="Retrotran_gag_2"/>
    <property type="match status" value="1"/>
</dbReference>
<name>A0A5N5IA87_9ROSA</name>
<reference evidence="2" key="2">
    <citation type="submission" date="2019-10" db="EMBL/GenBank/DDBJ databases">
        <title>A de novo genome assembly of a pear dwarfing rootstock.</title>
        <authorList>
            <person name="Wang F."/>
            <person name="Wang J."/>
            <person name="Li S."/>
            <person name="Zhang Y."/>
            <person name="Fang M."/>
            <person name="Ma L."/>
            <person name="Zhao Y."/>
            <person name="Jiang S."/>
        </authorList>
    </citation>
    <scope>NUCLEOTIDE SEQUENCE [LARGE SCALE GENOMIC DNA]</scope>
</reference>
<organism evidence="1 2">
    <name type="scientific">Pyrus ussuriensis x Pyrus communis</name>
    <dbReference type="NCBI Taxonomy" id="2448454"/>
    <lineage>
        <taxon>Eukaryota</taxon>
        <taxon>Viridiplantae</taxon>
        <taxon>Streptophyta</taxon>
        <taxon>Embryophyta</taxon>
        <taxon>Tracheophyta</taxon>
        <taxon>Spermatophyta</taxon>
        <taxon>Magnoliopsida</taxon>
        <taxon>eudicotyledons</taxon>
        <taxon>Gunneridae</taxon>
        <taxon>Pentapetalae</taxon>
        <taxon>rosids</taxon>
        <taxon>fabids</taxon>
        <taxon>Rosales</taxon>
        <taxon>Rosaceae</taxon>
        <taxon>Amygdaloideae</taxon>
        <taxon>Maleae</taxon>
        <taxon>Pyrus</taxon>
    </lineage>
</organism>
<evidence type="ECO:0000313" key="2">
    <source>
        <dbReference type="Proteomes" id="UP000327157"/>
    </source>
</evidence>
<sequence length="283" mass="30951">MVTTAQLALTQSPISSLIPSVGNTVTVKLDDSNYVTWKFQIELLLEGNGIMGFVDGSITCPSKYDDSGSDGELIVNNSSITDAYKVWTIHDKALMTLITATLSTAALSCVIGCQSSRAMWNNLKERFANMTRTSIVQMKIDLQNIKKGPESIDLYLQRIKDCRDQLATAGVVIFDEDIVIVALRGLPTEYNIIKSIIRGRENLVSLKELRSQLKAEESTLEEVIKSPSLMAAMLANTSRSAYDTKYWLLDSGATNHMTSDLSNLQAATPYSSSETVTSASGED</sequence>
<protein>
    <submittedName>
        <fullName evidence="1">Uncharacterized protein</fullName>
    </submittedName>
</protein>
<dbReference type="OrthoDB" id="913984at2759"/>